<evidence type="ECO:0008006" key="4">
    <source>
        <dbReference type="Google" id="ProtNLM"/>
    </source>
</evidence>
<gene>
    <name evidence="2" type="ORF">LY90DRAFT_665863</name>
</gene>
<dbReference type="AlphaFoldDB" id="A0A1Y2EVN7"/>
<accession>A0A1Y2EVN7</accession>
<evidence type="ECO:0000313" key="2">
    <source>
        <dbReference type="EMBL" id="ORY75567.1"/>
    </source>
</evidence>
<feature type="region of interest" description="Disordered" evidence="1">
    <location>
        <begin position="39"/>
        <end position="63"/>
    </location>
</feature>
<comment type="caution">
    <text evidence="2">The sequence shown here is derived from an EMBL/GenBank/DDBJ whole genome shotgun (WGS) entry which is preliminary data.</text>
</comment>
<reference evidence="2 3" key="1">
    <citation type="submission" date="2016-08" db="EMBL/GenBank/DDBJ databases">
        <title>A Parts List for Fungal Cellulosomes Revealed by Comparative Genomics.</title>
        <authorList>
            <consortium name="DOE Joint Genome Institute"/>
            <person name="Haitjema C.H."/>
            <person name="Gilmore S.P."/>
            <person name="Henske J.K."/>
            <person name="Solomon K.V."/>
            <person name="De Groot R."/>
            <person name="Kuo A."/>
            <person name="Mondo S.J."/>
            <person name="Salamov A.A."/>
            <person name="Labutti K."/>
            <person name="Zhao Z."/>
            <person name="Chiniquy J."/>
            <person name="Barry K."/>
            <person name="Brewer H.M."/>
            <person name="Purvine S.O."/>
            <person name="Wright A.T."/>
            <person name="Boxma B."/>
            <person name="Van Alen T."/>
            <person name="Hackstein J.H."/>
            <person name="Baker S.E."/>
            <person name="Grigoriev I.V."/>
            <person name="O'Malley M.A."/>
        </authorList>
    </citation>
    <scope>NUCLEOTIDE SEQUENCE [LARGE SCALE GENOMIC DNA]</scope>
    <source>
        <strain evidence="2 3">G1</strain>
    </source>
</reference>
<organism evidence="2 3">
    <name type="scientific">Neocallimastix californiae</name>
    <dbReference type="NCBI Taxonomy" id="1754190"/>
    <lineage>
        <taxon>Eukaryota</taxon>
        <taxon>Fungi</taxon>
        <taxon>Fungi incertae sedis</taxon>
        <taxon>Chytridiomycota</taxon>
        <taxon>Chytridiomycota incertae sedis</taxon>
        <taxon>Neocallimastigomycetes</taxon>
        <taxon>Neocallimastigales</taxon>
        <taxon>Neocallimastigaceae</taxon>
        <taxon>Neocallimastix</taxon>
    </lineage>
</organism>
<feature type="compositionally biased region" description="Low complexity" evidence="1">
    <location>
        <begin position="270"/>
        <end position="280"/>
    </location>
</feature>
<dbReference type="STRING" id="1754190.A0A1Y2EVN7"/>
<feature type="region of interest" description="Disordered" evidence="1">
    <location>
        <begin position="211"/>
        <end position="280"/>
    </location>
</feature>
<keyword evidence="3" id="KW-1185">Reference proteome</keyword>
<protein>
    <recommendedName>
        <fullName evidence="4">Pal1-domain-containing protein</fullName>
    </recommendedName>
</protein>
<sequence>MGSSISPPKKNKDLPFDEQATLGFPTSYSYTDIDNDPTFESLEYGRTDSPLSNNNHSYHHHHHHHKSCYNSTISTGYSNDSRINDISFYSRSIPIPRRKYFDIEKNYKDELKRTSKKYPIFTFKNDSIIDIIDSETSKIYMDKNKKFHRPDENVISKFKKGTQYPLDDDDSSNYYIESSHSHSIYDETVQDITESLSILSTSYNYIIKNNNYNNKNNIKNNSYNKNTNKNNNSNNKTKDNNIININKYSLQQNKSTKENNHQKKKDKKNNNSNNNNNLYSKNVIIHRKGMALPEIKMEKSPSFIPPNTYGNMYDFNEISTDMLNVKHEFSIFNKNPNNNYFNKMKDNYNSSSNYQLIHKNNNNNNNNYTNSNIISTYSKKKNHKVTFQDLSNSSTDYSSSIITSSISYNNRKNNEYPYNISGNPSKGTFMNNLKTKHHEKSDLSKEISKIQKKNRNEEEIIYIDNIRYNNMFKS</sequence>
<name>A0A1Y2EVN7_9FUNG</name>
<dbReference type="EMBL" id="MCOG01000025">
    <property type="protein sequence ID" value="ORY75567.1"/>
    <property type="molecule type" value="Genomic_DNA"/>
</dbReference>
<evidence type="ECO:0000256" key="1">
    <source>
        <dbReference type="SAM" id="MobiDB-lite"/>
    </source>
</evidence>
<dbReference type="Proteomes" id="UP000193920">
    <property type="component" value="Unassembled WGS sequence"/>
</dbReference>
<feature type="compositionally biased region" description="Low complexity" evidence="1">
    <location>
        <begin position="211"/>
        <end position="249"/>
    </location>
</feature>
<proteinExistence type="predicted"/>
<evidence type="ECO:0000313" key="3">
    <source>
        <dbReference type="Proteomes" id="UP000193920"/>
    </source>
</evidence>